<feature type="domain" description="Macro" evidence="1">
    <location>
        <begin position="1"/>
        <end position="179"/>
    </location>
</feature>
<accession>A0ABT3GAJ8</accession>
<dbReference type="SMART" id="SM00506">
    <property type="entry name" value="A1pp"/>
    <property type="match status" value="1"/>
</dbReference>
<dbReference type="SUPFAM" id="SSF52949">
    <property type="entry name" value="Macro domain-like"/>
    <property type="match status" value="1"/>
</dbReference>
<evidence type="ECO:0000259" key="1">
    <source>
        <dbReference type="PROSITE" id="PS51154"/>
    </source>
</evidence>
<comment type="caution">
    <text evidence="2">The sequence shown here is derived from an EMBL/GenBank/DDBJ whole genome shotgun (WGS) entry which is preliminary data.</text>
</comment>
<organism evidence="2 3">
    <name type="scientific">Luteolibacter rhizosphaerae</name>
    <dbReference type="NCBI Taxonomy" id="2989719"/>
    <lineage>
        <taxon>Bacteria</taxon>
        <taxon>Pseudomonadati</taxon>
        <taxon>Verrucomicrobiota</taxon>
        <taxon>Verrucomicrobiia</taxon>
        <taxon>Verrucomicrobiales</taxon>
        <taxon>Verrucomicrobiaceae</taxon>
        <taxon>Luteolibacter</taxon>
    </lineage>
</organism>
<proteinExistence type="predicted"/>
<reference evidence="2" key="1">
    <citation type="submission" date="2022-10" db="EMBL/GenBank/DDBJ databases">
        <title>Luteolibacter sp. GHJ8, whole genome shotgun sequencing project.</title>
        <authorList>
            <person name="Zhao G."/>
            <person name="Shen L."/>
        </authorList>
    </citation>
    <scope>NUCLEOTIDE SEQUENCE</scope>
    <source>
        <strain evidence="2">GHJ8</strain>
    </source>
</reference>
<gene>
    <name evidence="2" type="ORF">OJ996_24985</name>
</gene>
<keyword evidence="3" id="KW-1185">Reference proteome</keyword>
<protein>
    <recommendedName>
        <fullName evidence="1">Macro domain-containing protein</fullName>
    </recommendedName>
</protein>
<dbReference type="InterPro" id="IPR002589">
    <property type="entry name" value="Macro_dom"/>
</dbReference>
<dbReference type="EMBL" id="JAPDDR010000020">
    <property type="protein sequence ID" value="MCW1916868.1"/>
    <property type="molecule type" value="Genomic_DNA"/>
</dbReference>
<dbReference type="RefSeq" id="WP_264516487.1">
    <property type="nucleotide sequence ID" value="NZ_JAPDDR010000020.1"/>
</dbReference>
<evidence type="ECO:0000313" key="2">
    <source>
        <dbReference type="EMBL" id="MCW1916868.1"/>
    </source>
</evidence>
<dbReference type="Proteomes" id="UP001165653">
    <property type="component" value="Unassembled WGS sequence"/>
</dbReference>
<sequence>MAVKVIRQGDIVDAVADAIVFSTNEHLFLSGGAGASLLGKHGDALQKAMHRALAGTGRKVAMRGEVFEIEPQGTWGRMFAVVAANGFYETSREDTSRAITGVLGRCAEIPGLRTIAMTALGTGYGNMEIEDFVEIFCAVELPSPIEELELVIHGYIFFKAACKTSEALGSSARLIAGSV</sequence>
<dbReference type="PROSITE" id="PS51154">
    <property type="entry name" value="MACRO"/>
    <property type="match status" value="1"/>
</dbReference>
<name>A0ABT3GAJ8_9BACT</name>
<evidence type="ECO:0000313" key="3">
    <source>
        <dbReference type="Proteomes" id="UP001165653"/>
    </source>
</evidence>
<dbReference type="Gene3D" id="3.40.220.10">
    <property type="entry name" value="Leucine Aminopeptidase, subunit E, domain 1"/>
    <property type="match status" value="1"/>
</dbReference>
<dbReference type="InterPro" id="IPR043472">
    <property type="entry name" value="Macro_dom-like"/>
</dbReference>